<dbReference type="GO" id="GO:0016020">
    <property type="term" value="C:membrane"/>
    <property type="evidence" value="ECO:0007669"/>
    <property type="project" value="UniProtKB-SubCell"/>
</dbReference>
<sequence length="2008" mass="225852">MADIEDRLEVKVVAARNLLEVEGGECNPFAVVRCGGEIEQTTVLNHTTDPEWNSARMVFSDITENETDHVVVTVMHKDLSAQQDQTIGAAIVDLRTAVLSPGIETDEWYELERAPGMGVAASGQVRIEATYFLNEGEDALPDEEEGEVEEEASRLPNMLVGTVARARGLYLEGKDLLDAYASVRVLGGTIVKASTPVQRRNNSPHWDFGFKLPVSEGERQILVKVKDRGVLRNRVIGTCTIPMVEVAAHGDAGLMKWCKLLGEDGMVDGKDRGDLEIQLKWTYDKKYAKSIASRIALATSGVMSRKSQKAKDEQMVVEKKKDEWLVEEEAFVPLKLSVKEQEAVRERRQAQITMADRQLDDLERAKEHEMVGGDYQIQVHILEARDLNAEDLNGLSDPYARVKVLNRTKKTRVIRKVSSCVFDETLYFNANNVSQKEIEEAVVEVQVYDFDAFTAHDMIGVATFDARAVHALPDHEFYRKWVGLVDTRSSEDNGYQGFLKLSITVLGPGDQQKAHDVEREYQEETAAELEAEGPSALGGLSLSGPSLDSKLVFLVVYVWEAEDLPKMDVGLFAGGGIEAYVKCEFAGNSVVTSAVHVKGKGNLAPEYREELWLPVVEPVESKRVTVGLWDYNTFSRDNPVAHLYFDYAEVKRTDSSSSSSSSYFASLVGGGPKYTGPRPQWHNLYGAPLGVQGKRGALQNVFGGSEASTYRGRLLLSMEVLTKPPSKEKQVAHRAPFHFKPAAGLKPAAVKYHFRVLAISGSEIPTFRSPGGLGAAKMQLIVSIGNHALEFAFEPNKKGIVMWNDLKQLKGIDLPVMLEEIPDVCVYLVRGPPKVQTVCYARLPAAKFLKEQFRGDPTWVVLKADKARTKAMGGVALTVNPGAVLVKFGLGLSEDAIDPAFSWDEVALRKKAEDPVPYALRVYVFQARDLPASDENGLLDPYVKVRFCGNKAKTKVHSMTTAPLFYETLQFHELVPRDLKYGPDVVVQVWDRDALGSNTPMAMLRYPLSKCVVLASESSKHPVPEWHALRDINGEPIAGELLFSAALIRKRDASEKFNRPDDITPQMRRAWVEVLCVGVRQLKTYRLRTPQEPYVRVDVPAPKDGGDFFATKPSRRPSGRNANFVERKICCVEMPENALYAQRMDVRVYDSRVGLTTGLAAPLLGATSVDLSKKMSWNADGYVPPQNDLFDDAEARKREEERQKAEARRRAADRGDDGDSVSSSSSSSSGGGGGGGASSERRGRKIFFGDDDDDDQDLERREEEAEEDALLYADAEERPQHELERYAKPPIGVTEEDAGIGAFDPMVVDELPMIYEDVLYQEEQERQAATLLQEEEEKKAGGRSLIDIVEARLADATDVGQYVGEEDTFKLSELDISFPSQWAAADFLEGREWWTQDQNGSELEAYLKTKPFESYPVYRGRYHPDPSKSTRREVGVFKAIIRVLDQDPLTATETIPLELLREARYAVRVYAIRGQNLQPVDGNSCDPYLRLKLGSEVETRERKDRTLKPDFYDYFEFHTTLPGPSVLKIQVKDWNRFAFHELVGETKIDLEDRWYHPEWQKLGEIVPPPRDAYNKLKPIEVRNLRKETSSVVQGQLHLWLEIRPDFEARRDPPVPFEGPEKKKFEVRVVCWKSLQVPYEMGDYYAEFWIGDSRKQKTDIHWRCRNGKASWNWRIKIPVVLPLDSPEKGRLNVQLWDQDIIKWNDVIGDAQIDLYRWFLKAYHEKRSVNMFKLINDAKETKKRRELGVAEDDDLLEEDEDDGEDLGEEEEEEGEEDDDQENATDNPLLENAAAGGANDDIEAPEPRPDDIDDDELKKEDDDDKEPLLGGGGKKNGRKKKKKKEEEEEEEDQKPDPNAVAEKDAQYFVKQLKELVGLGDIDESASWIKLTYLDRKRNKLHDRGRIAITVEILPEDEAEVRPAGHGRSEPNSNPYLPPTTGRMSFSWNPFYLCSALLGPKLAFQIACVCCCIVMLVVLGFLGMYFSSFYILLESLGLAGADDDTDDFRRFR</sequence>
<feature type="compositionally biased region" description="Basic and acidic residues" evidence="6">
    <location>
        <begin position="1196"/>
        <end position="1217"/>
    </location>
</feature>
<evidence type="ECO:0000256" key="3">
    <source>
        <dbReference type="ARBA" id="ARBA00022737"/>
    </source>
</evidence>
<dbReference type="PROSITE" id="PS50004">
    <property type="entry name" value="C2"/>
    <property type="match status" value="7"/>
</dbReference>
<keyword evidence="5 7" id="KW-0472">Membrane</keyword>
<feature type="region of interest" description="Disordered" evidence="6">
    <location>
        <begin position="1743"/>
        <end position="1858"/>
    </location>
</feature>
<evidence type="ECO:0000256" key="5">
    <source>
        <dbReference type="ARBA" id="ARBA00023136"/>
    </source>
</evidence>
<dbReference type="InterPro" id="IPR000008">
    <property type="entry name" value="C2_dom"/>
</dbReference>
<accession>A0AAD7UFS8</accession>
<dbReference type="Proteomes" id="UP001230188">
    <property type="component" value="Unassembled WGS sequence"/>
</dbReference>
<evidence type="ECO:0000256" key="1">
    <source>
        <dbReference type="ARBA" id="ARBA00004167"/>
    </source>
</evidence>
<gene>
    <name evidence="9" type="ORF">CTAYLR_000260</name>
</gene>
<comment type="caution">
    <text evidence="9">The sequence shown here is derived from an EMBL/GenBank/DDBJ whole genome shotgun (WGS) entry which is preliminary data.</text>
</comment>
<dbReference type="SMART" id="SM00239">
    <property type="entry name" value="C2"/>
    <property type="match status" value="7"/>
</dbReference>
<comment type="subcellular location">
    <subcellularLocation>
        <location evidence="1">Membrane</location>
        <topology evidence="1">Single-pass membrane protein</topology>
    </subcellularLocation>
</comment>
<reference evidence="9" key="1">
    <citation type="submission" date="2023-01" db="EMBL/GenBank/DDBJ databases">
        <title>Metagenome sequencing of chrysophaentin producing Chrysophaeum taylorii.</title>
        <authorList>
            <person name="Davison J."/>
            <person name="Bewley C."/>
        </authorList>
    </citation>
    <scope>NUCLEOTIDE SEQUENCE</scope>
    <source>
        <strain evidence="9">NIES-1699</strain>
    </source>
</reference>
<dbReference type="SUPFAM" id="SSF49562">
    <property type="entry name" value="C2 domain (Calcium/lipid-binding domain, CaLB)"/>
    <property type="match status" value="7"/>
</dbReference>
<name>A0AAD7UFS8_9STRA</name>
<dbReference type="InterPro" id="IPR037721">
    <property type="entry name" value="Ferlin"/>
</dbReference>
<feature type="compositionally biased region" description="Acidic residues" evidence="6">
    <location>
        <begin position="1747"/>
        <end position="1780"/>
    </location>
</feature>
<feature type="transmembrane region" description="Helical" evidence="7">
    <location>
        <begin position="1958"/>
        <end position="1982"/>
    </location>
</feature>
<feature type="domain" description="C2" evidence="8">
    <location>
        <begin position="895"/>
        <end position="1027"/>
    </location>
</feature>
<dbReference type="CDD" id="cd04037">
    <property type="entry name" value="C2E_Ferlin"/>
    <property type="match status" value="1"/>
</dbReference>
<dbReference type="InterPro" id="IPR037724">
    <property type="entry name" value="C2E_Ferlin"/>
</dbReference>
<feature type="domain" description="C2" evidence="8">
    <location>
        <begin position="1451"/>
        <end position="1563"/>
    </location>
</feature>
<evidence type="ECO:0000256" key="6">
    <source>
        <dbReference type="SAM" id="MobiDB-lite"/>
    </source>
</evidence>
<evidence type="ECO:0000256" key="4">
    <source>
        <dbReference type="ARBA" id="ARBA00022989"/>
    </source>
</evidence>
<organism evidence="9 10">
    <name type="scientific">Chrysophaeum taylorii</name>
    <dbReference type="NCBI Taxonomy" id="2483200"/>
    <lineage>
        <taxon>Eukaryota</taxon>
        <taxon>Sar</taxon>
        <taxon>Stramenopiles</taxon>
        <taxon>Ochrophyta</taxon>
        <taxon>Pelagophyceae</taxon>
        <taxon>Pelagomonadales</taxon>
        <taxon>Pelagomonadaceae</taxon>
        <taxon>Chrysophaeum</taxon>
    </lineage>
</organism>
<dbReference type="SMART" id="SM01202">
    <property type="entry name" value="FerI"/>
    <property type="match status" value="1"/>
</dbReference>
<feature type="compositionally biased region" description="Basic and acidic residues" evidence="6">
    <location>
        <begin position="1275"/>
        <end position="1287"/>
    </location>
</feature>
<feature type="compositionally biased region" description="Basic and acidic residues" evidence="6">
    <location>
        <begin position="1802"/>
        <end position="1817"/>
    </location>
</feature>
<feature type="domain" description="C2" evidence="8">
    <location>
        <begin position="1"/>
        <end position="109"/>
    </location>
</feature>
<dbReference type="GO" id="GO:0007009">
    <property type="term" value="P:plasma membrane organization"/>
    <property type="evidence" value="ECO:0007669"/>
    <property type="project" value="TreeGrafter"/>
</dbReference>
<keyword evidence="4 7" id="KW-1133">Transmembrane helix</keyword>
<protein>
    <recommendedName>
        <fullName evidence="8">C2 domain-containing protein</fullName>
    </recommendedName>
</protein>
<feature type="region of interest" description="Disordered" evidence="6">
    <location>
        <begin position="1196"/>
        <end position="1288"/>
    </location>
</feature>
<dbReference type="CDD" id="cd00030">
    <property type="entry name" value="C2"/>
    <property type="match status" value="3"/>
</dbReference>
<proteinExistence type="predicted"/>
<dbReference type="Gene3D" id="2.60.40.150">
    <property type="entry name" value="C2 domain"/>
    <property type="match status" value="7"/>
</dbReference>
<dbReference type="PANTHER" id="PTHR12546:SF33">
    <property type="entry name" value="SPERM VESICLE FUSION PROTEIN FER-1"/>
    <property type="match status" value="1"/>
</dbReference>
<evidence type="ECO:0000256" key="2">
    <source>
        <dbReference type="ARBA" id="ARBA00022692"/>
    </source>
</evidence>
<feature type="domain" description="C2" evidence="8">
    <location>
        <begin position="140"/>
        <end position="258"/>
    </location>
</feature>
<keyword evidence="3" id="KW-0677">Repeat</keyword>
<dbReference type="PANTHER" id="PTHR12546">
    <property type="entry name" value="FER-1-LIKE"/>
    <property type="match status" value="1"/>
</dbReference>
<evidence type="ECO:0000259" key="8">
    <source>
        <dbReference type="PROSITE" id="PS50004"/>
    </source>
</evidence>
<evidence type="ECO:0000256" key="7">
    <source>
        <dbReference type="SAM" id="Phobius"/>
    </source>
</evidence>
<keyword evidence="2 7" id="KW-0812">Transmembrane</keyword>
<dbReference type="InterPro" id="IPR035892">
    <property type="entry name" value="C2_domain_sf"/>
</dbReference>
<evidence type="ECO:0000313" key="9">
    <source>
        <dbReference type="EMBL" id="KAJ8603740.1"/>
    </source>
</evidence>
<feature type="domain" description="C2" evidence="8">
    <location>
        <begin position="358"/>
        <end position="482"/>
    </location>
</feature>
<evidence type="ECO:0000313" key="10">
    <source>
        <dbReference type="Proteomes" id="UP001230188"/>
    </source>
</evidence>
<keyword evidence="10" id="KW-1185">Reference proteome</keyword>
<feature type="domain" description="C2" evidence="8">
    <location>
        <begin position="534"/>
        <end position="660"/>
    </location>
</feature>
<feature type="domain" description="C2" evidence="8">
    <location>
        <begin position="1600"/>
        <end position="1726"/>
    </location>
</feature>
<dbReference type="EMBL" id="JAQMWT010000344">
    <property type="protein sequence ID" value="KAJ8603740.1"/>
    <property type="molecule type" value="Genomic_DNA"/>
</dbReference>
<dbReference type="Pfam" id="PF00168">
    <property type="entry name" value="C2"/>
    <property type="match status" value="7"/>
</dbReference>
<dbReference type="InterPro" id="IPR012968">
    <property type="entry name" value="FerIin_dom"/>
</dbReference>